<dbReference type="PANTHER" id="PTHR11406:SF23">
    <property type="entry name" value="PHOSPHOGLYCERATE KINASE 1, CHLOROPLASTIC-RELATED"/>
    <property type="match status" value="1"/>
</dbReference>
<dbReference type="GO" id="GO:0006096">
    <property type="term" value="P:glycolytic process"/>
    <property type="evidence" value="ECO:0007669"/>
    <property type="project" value="InterPro"/>
</dbReference>
<evidence type="ECO:0000256" key="6">
    <source>
        <dbReference type="ARBA" id="ARBA00022777"/>
    </source>
</evidence>
<dbReference type="GO" id="GO:0043531">
    <property type="term" value="F:ADP binding"/>
    <property type="evidence" value="ECO:0007669"/>
    <property type="project" value="TreeGrafter"/>
</dbReference>
<dbReference type="PANTHER" id="PTHR11406">
    <property type="entry name" value="PHOSPHOGLYCERATE KINASE"/>
    <property type="match status" value="1"/>
</dbReference>
<dbReference type="GO" id="GO:0005524">
    <property type="term" value="F:ATP binding"/>
    <property type="evidence" value="ECO:0007669"/>
    <property type="project" value="UniProtKB-KW"/>
</dbReference>
<dbReference type="PRINTS" id="PR00477">
    <property type="entry name" value="PHGLYCKINASE"/>
</dbReference>
<feature type="non-terminal residue" evidence="8">
    <location>
        <position position="132"/>
    </location>
</feature>
<keyword evidence="7" id="KW-0067">ATP-binding</keyword>
<dbReference type="EMBL" id="BARS01057648">
    <property type="protein sequence ID" value="GAG42367.1"/>
    <property type="molecule type" value="Genomic_DNA"/>
</dbReference>
<dbReference type="InterPro" id="IPR001576">
    <property type="entry name" value="Phosphoglycerate_kinase"/>
</dbReference>
<dbReference type="Pfam" id="PF00162">
    <property type="entry name" value="PGK"/>
    <property type="match status" value="1"/>
</dbReference>
<gene>
    <name evidence="8" type="ORF">S01H1_84442</name>
</gene>
<evidence type="ECO:0000256" key="3">
    <source>
        <dbReference type="ARBA" id="ARBA00013061"/>
    </source>
</evidence>
<comment type="similarity">
    <text evidence="2">Belongs to the phosphoglycerate kinase family.</text>
</comment>
<evidence type="ECO:0000256" key="2">
    <source>
        <dbReference type="ARBA" id="ARBA00008982"/>
    </source>
</evidence>
<sequence>GVRAVLPTIRYLIDMKARVILCSHLGRHEGKVVDELRLAPVARRLSEILGSPVEMAMDCIGTQVEEAVGRLKEGEVLLLENLRFHPEEEKNDPGFAQALARLADIYVNDAFGTAHRIHASTVGVAALLPAVA</sequence>
<keyword evidence="6" id="KW-0418">Kinase</keyword>
<comment type="caution">
    <text evidence="8">The sequence shown here is derived from an EMBL/GenBank/DDBJ whole genome shotgun (WGS) entry which is preliminary data.</text>
</comment>
<name>X0Y4X0_9ZZZZ</name>
<dbReference type="GO" id="GO:0004618">
    <property type="term" value="F:phosphoglycerate kinase activity"/>
    <property type="evidence" value="ECO:0007669"/>
    <property type="project" value="UniProtKB-EC"/>
</dbReference>
<protein>
    <recommendedName>
        <fullName evidence="3">phosphoglycerate kinase</fullName>
        <ecNumber evidence="3">2.7.2.3</ecNumber>
    </recommendedName>
</protein>
<organism evidence="8">
    <name type="scientific">marine sediment metagenome</name>
    <dbReference type="NCBI Taxonomy" id="412755"/>
    <lineage>
        <taxon>unclassified sequences</taxon>
        <taxon>metagenomes</taxon>
        <taxon>ecological metagenomes</taxon>
    </lineage>
</organism>
<dbReference type="Gene3D" id="3.40.50.1260">
    <property type="entry name" value="Phosphoglycerate kinase, N-terminal domain"/>
    <property type="match status" value="1"/>
</dbReference>
<proteinExistence type="inferred from homology"/>
<evidence type="ECO:0000256" key="4">
    <source>
        <dbReference type="ARBA" id="ARBA00022679"/>
    </source>
</evidence>
<accession>X0Y4X0</accession>
<dbReference type="InterPro" id="IPR036043">
    <property type="entry name" value="Phosphoglycerate_kinase_sf"/>
</dbReference>
<keyword evidence="4" id="KW-0808">Transferase</keyword>
<dbReference type="GO" id="GO:0005829">
    <property type="term" value="C:cytosol"/>
    <property type="evidence" value="ECO:0007669"/>
    <property type="project" value="TreeGrafter"/>
</dbReference>
<keyword evidence="5" id="KW-0547">Nucleotide-binding</keyword>
<dbReference type="GO" id="GO:0006094">
    <property type="term" value="P:gluconeogenesis"/>
    <property type="evidence" value="ECO:0007669"/>
    <property type="project" value="TreeGrafter"/>
</dbReference>
<evidence type="ECO:0000256" key="1">
    <source>
        <dbReference type="ARBA" id="ARBA00000642"/>
    </source>
</evidence>
<dbReference type="SUPFAM" id="SSF53748">
    <property type="entry name" value="Phosphoglycerate kinase"/>
    <property type="match status" value="1"/>
</dbReference>
<evidence type="ECO:0000256" key="5">
    <source>
        <dbReference type="ARBA" id="ARBA00022741"/>
    </source>
</evidence>
<dbReference type="FunFam" id="3.40.50.1260:FF:000006">
    <property type="entry name" value="Phosphoglycerate kinase"/>
    <property type="match status" value="1"/>
</dbReference>
<reference evidence="8" key="1">
    <citation type="journal article" date="2014" name="Front. Microbiol.">
        <title>High frequency of phylogenetically diverse reductive dehalogenase-homologous genes in deep subseafloor sedimentary metagenomes.</title>
        <authorList>
            <person name="Kawai M."/>
            <person name="Futagami T."/>
            <person name="Toyoda A."/>
            <person name="Takaki Y."/>
            <person name="Nishi S."/>
            <person name="Hori S."/>
            <person name="Arai W."/>
            <person name="Tsubouchi T."/>
            <person name="Morono Y."/>
            <person name="Uchiyama I."/>
            <person name="Ito T."/>
            <person name="Fujiyama A."/>
            <person name="Inagaki F."/>
            <person name="Takami H."/>
        </authorList>
    </citation>
    <scope>NUCLEOTIDE SEQUENCE</scope>
    <source>
        <strain evidence="8">Expedition CK06-06</strain>
    </source>
</reference>
<dbReference type="AlphaFoldDB" id="X0Y4X0"/>
<evidence type="ECO:0000256" key="7">
    <source>
        <dbReference type="ARBA" id="ARBA00022840"/>
    </source>
</evidence>
<dbReference type="EC" id="2.7.2.3" evidence="3"/>
<evidence type="ECO:0000313" key="8">
    <source>
        <dbReference type="EMBL" id="GAG42367.1"/>
    </source>
</evidence>
<dbReference type="InterPro" id="IPR015824">
    <property type="entry name" value="Phosphoglycerate_kinase_N"/>
</dbReference>
<feature type="non-terminal residue" evidence="8">
    <location>
        <position position="1"/>
    </location>
</feature>
<comment type="catalytic activity">
    <reaction evidence="1">
        <text>(2R)-3-phosphoglycerate + ATP = (2R)-3-phospho-glyceroyl phosphate + ADP</text>
        <dbReference type="Rhea" id="RHEA:14801"/>
        <dbReference type="ChEBI" id="CHEBI:30616"/>
        <dbReference type="ChEBI" id="CHEBI:57604"/>
        <dbReference type="ChEBI" id="CHEBI:58272"/>
        <dbReference type="ChEBI" id="CHEBI:456216"/>
        <dbReference type="EC" id="2.7.2.3"/>
    </reaction>
</comment>